<evidence type="ECO:0000256" key="1">
    <source>
        <dbReference type="SAM" id="MobiDB-lite"/>
    </source>
</evidence>
<keyword evidence="4" id="KW-1185">Reference proteome</keyword>
<dbReference type="RefSeq" id="XP_069196203.1">
    <property type="nucleotide sequence ID" value="XM_069342604.1"/>
</dbReference>
<dbReference type="PANTHER" id="PTHR38848:SF3">
    <property type="entry name" value="G-PROTEIN COUPLED RECEPTORS FAMILY 3 PROFILE DOMAIN-CONTAINING PROTEIN"/>
    <property type="match status" value="1"/>
</dbReference>
<evidence type="ECO:0000313" key="4">
    <source>
        <dbReference type="Proteomes" id="UP001562354"/>
    </source>
</evidence>
<reference evidence="3 4" key="1">
    <citation type="submission" date="2024-07" db="EMBL/GenBank/DDBJ databases">
        <title>Draft sequence of the Neodothiora populina.</title>
        <authorList>
            <person name="Drown D.D."/>
            <person name="Schuette U.S."/>
            <person name="Buechlein A.B."/>
            <person name="Rusch D.R."/>
            <person name="Winton L.W."/>
            <person name="Adams G.A."/>
        </authorList>
    </citation>
    <scope>NUCLEOTIDE SEQUENCE [LARGE SCALE GENOMIC DNA]</scope>
    <source>
        <strain evidence="3 4">CPC 39397</strain>
    </source>
</reference>
<dbReference type="EMBL" id="JBFMKM010000018">
    <property type="protein sequence ID" value="KAL1296521.1"/>
    <property type="molecule type" value="Genomic_DNA"/>
</dbReference>
<feature type="transmembrane region" description="Helical" evidence="2">
    <location>
        <begin position="79"/>
        <end position="103"/>
    </location>
</feature>
<evidence type="ECO:0000256" key="2">
    <source>
        <dbReference type="SAM" id="Phobius"/>
    </source>
</evidence>
<keyword evidence="2" id="KW-0812">Transmembrane</keyword>
<accession>A0ABR3P154</accession>
<protein>
    <submittedName>
        <fullName evidence="3">Uncharacterized protein</fullName>
    </submittedName>
</protein>
<feature type="region of interest" description="Disordered" evidence="1">
    <location>
        <begin position="421"/>
        <end position="467"/>
    </location>
</feature>
<evidence type="ECO:0000313" key="3">
    <source>
        <dbReference type="EMBL" id="KAL1296521.1"/>
    </source>
</evidence>
<dbReference type="GeneID" id="95973733"/>
<feature type="region of interest" description="Disordered" evidence="1">
    <location>
        <begin position="183"/>
        <end position="213"/>
    </location>
</feature>
<feature type="compositionally biased region" description="Low complexity" evidence="1">
    <location>
        <begin position="450"/>
        <end position="467"/>
    </location>
</feature>
<feature type="transmembrane region" description="Helical" evidence="2">
    <location>
        <begin position="7"/>
        <end position="27"/>
    </location>
</feature>
<sequence>MTYIRLLVLSAYIIAIAFSISSISMVFAGVSTLDRCRNSVYACMAFLFAGKLAMQLFLIERAHIANIHCPRRRDDPVWWISMSFVCVSVVALSVWTCLNPVYYMNTTTGRCMKGLPPNVVAPLQAYEVAVNLALTAVFIRILQKSKQRSALSGRRESICNVRAKIESVVGKFKTSITKAKTTSESVVQVTKPPSSSEPGFPRSSSSPAPDEITETKKDLDVEAVAITLPASTRGKNKLRNLAGKSLMGTLAILAWSITNNVIFYVTKGHEVAWLCFVQCNIDFTLSVIVLHWLTSDTKTTDFGSAITEMPSAAARTLAPKRRDTMITASEDDDDDDEADLDSETTTEDEEIEEITNNCKQDEHARKPSSTQGSWRKYSILSIATPAAAAGTAAAAAAKALWIRRASSVALPPGIKFFTAPFAASGSSGDARPGPNVDGDADTEDYHSRRSYSTTISRSSSVSTSSTT</sequence>
<feature type="compositionally biased region" description="Acidic residues" evidence="1">
    <location>
        <begin position="329"/>
        <end position="353"/>
    </location>
</feature>
<comment type="caution">
    <text evidence="3">The sequence shown here is derived from an EMBL/GenBank/DDBJ whole genome shotgun (WGS) entry which is preliminary data.</text>
</comment>
<proteinExistence type="predicted"/>
<feature type="compositionally biased region" description="Low complexity" evidence="1">
    <location>
        <begin position="192"/>
        <end position="207"/>
    </location>
</feature>
<feature type="transmembrane region" description="Helical" evidence="2">
    <location>
        <begin position="39"/>
        <end position="59"/>
    </location>
</feature>
<feature type="transmembrane region" description="Helical" evidence="2">
    <location>
        <begin position="123"/>
        <end position="142"/>
    </location>
</feature>
<feature type="transmembrane region" description="Helical" evidence="2">
    <location>
        <begin position="245"/>
        <end position="265"/>
    </location>
</feature>
<keyword evidence="2" id="KW-1133">Transmembrane helix</keyword>
<dbReference type="Proteomes" id="UP001562354">
    <property type="component" value="Unassembled WGS sequence"/>
</dbReference>
<keyword evidence="2" id="KW-0472">Membrane</keyword>
<gene>
    <name evidence="3" type="ORF">AAFC00_000030</name>
</gene>
<organism evidence="3 4">
    <name type="scientific">Neodothiora populina</name>
    <dbReference type="NCBI Taxonomy" id="2781224"/>
    <lineage>
        <taxon>Eukaryota</taxon>
        <taxon>Fungi</taxon>
        <taxon>Dikarya</taxon>
        <taxon>Ascomycota</taxon>
        <taxon>Pezizomycotina</taxon>
        <taxon>Dothideomycetes</taxon>
        <taxon>Dothideomycetidae</taxon>
        <taxon>Dothideales</taxon>
        <taxon>Dothioraceae</taxon>
        <taxon>Neodothiora</taxon>
    </lineage>
</organism>
<name>A0ABR3P154_9PEZI</name>
<feature type="region of interest" description="Disordered" evidence="1">
    <location>
        <begin position="327"/>
        <end position="370"/>
    </location>
</feature>
<dbReference type="PANTHER" id="PTHR38848">
    <property type="entry name" value="G-PROTEIN COUPLED RECEPTORS FAMILY 3 PROFILE DOMAIN-CONTAINING PROTEIN"/>
    <property type="match status" value="1"/>
</dbReference>